<feature type="transmembrane region" description="Helical" evidence="1">
    <location>
        <begin position="22"/>
        <end position="41"/>
    </location>
</feature>
<keyword evidence="1" id="KW-1133">Transmembrane helix</keyword>
<organism evidence="2 3">
    <name type="scientific">Carpinus fangiana</name>
    <dbReference type="NCBI Taxonomy" id="176857"/>
    <lineage>
        <taxon>Eukaryota</taxon>
        <taxon>Viridiplantae</taxon>
        <taxon>Streptophyta</taxon>
        <taxon>Embryophyta</taxon>
        <taxon>Tracheophyta</taxon>
        <taxon>Spermatophyta</taxon>
        <taxon>Magnoliopsida</taxon>
        <taxon>eudicotyledons</taxon>
        <taxon>Gunneridae</taxon>
        <taxon>Pentapetalae</taxon>
        <taxon>rosids</taxon>
        <taxon>fabids</taxon>
        <taxon>Fagales</taxon>
        <taxon>Betulaceae</taxon>
        <taxon>Carpinus</taxon>
    </lineage>
</organism>
<name>A0A5N6R8W7_9ROSI</name>
<dbReference type="EMBL" id="CM017325">
    <property type="protein sequence ID" value="KAE8056248.1"/>
    <property type="molecule type" value="Genomic_DNA"/>
</dbReference>
<evidence type="ECO:0000313" key="2">
    <source>
        <dbReference type="EMBL" id="KAE8056248.1"/>
    </source>
</evidence>
<accession>A0A5N6R8W7</accession>
<proteinExistence type="predicted"/>
<keyword evidence="1" id="KW-0812">Transmembrane</keyword>
<reference evidence="2 3" key="1">
    <citation type="submission" date="2019-06" db="EMBL/GenBank/DDBJ databases">
        <title>A chromosomal-level reference genome of Carpinus fangiana (Coryloideae, Betulaceae).</title>
        <authorList>
            <person name="Yang X."/>
            <person name="Wang Z."/>
            <person name="Zhang L."/>
            <person name="Hao G."/>
            <person name="Liu J."/>
            <person name="Yang Y."/>
        </authorList>
    </citation>
    <scope>NUCLEOTIDE SEQUENCE [LARGE SCALE GENOMIC DNA]</scope>
    <source>
        <strain evidence="2">Cfa_2016G</strain>
        <tissue evidence="2">Leaf</tissue>
    </source>
</reference>
<evidence type="ECO:0000313" key="3">
    <source>
        <dbReference type="Proteomes" id="UP000327013"/>
    </source>
</evidence>
<dbReference type="Proteomes" id="UP000327013">
    <property type="component" value="Chromosome 5"/>
</dbReference>
<sequence length="143" mass="15666">MAGNKTFLNTVFPPKSMTVLDTLANIGLLFFLFLSFGKVGVMEGDDEVDAKADDFINRKGKRLMGKKTGATSLCMVAQKPLFSSAMLLFSGLSVGMREINDVKKKKRYGGFEEVVIMDMVAWGGHVVSAWSATMCLGLCKPRR</sequence>
<keyword evidence="3" id="KW-1185">Reference proteome</keyword>
<gene>
    <name evidence="2" type="ORF">FH972_013036</name>
</gene>
<dbReference type="AlphaFoldDB" id="A0A5N6R8W7"/>
<protein>
    <submittedName>
        <fullName evidence="2">Uncharacterized protein</fullName>
    </submittedName>
</protein>
<evidence type="ECO:0000256" key="1">
    <source>
        <dbReference type="SAM" id="Phobius"/>
    </source>
</evidence>
<keyword evidence="1" id="KW-0472">Membrane</keyword>